<dbReference type="EMBL" id="KV442029">
    <property type="protein sequence ID" value="OAQ31531.1"/>
    <property type="molecule type" value="Genomic_DNA"/>
</dbReference>
<dbReference type="Proteomes" id="UP000078512">
    <property type="component" value="Unassembled WGS sequence"/>
</dbReference>
<keyword evidence="3" id="KW-1185">Reference proteome</keyword>
<proteinExistence type="predicted"/>
<reference evidence="2 3" key="1">
    <citation type="submission" date="2016-05" db="EMBL/GenBank/DDBJ databases">
        <title>Genome sequencing reveals origins of a unique bacterial endosymbiosis in the earliest lineages of terrestrial Fungi.</title>
        <authorList>
            <consortium name="DOE Joint Genome Institute"/>
            <person name="Uehling J."/>
            <person name="Gryganskyi A."/>
            <person name="Hameed K."/>
            <person name="Tschaplinski T."/>
            <person name="Misztal P."/>
            <person name="Wu S."/>
            <person name="Desiro A."/>
            <person name="Vande Pol N."/>
            <person name="Du Z.-Y."/>
            <person name="Zienkiewicz A."/>
            <person name="Zienkiewicz K."/>
            <person name="Morin E."/>
            <person name="Tisserant E."/>
            <person name="Splivallo R."/>
            <person name="Hainaut M."/>
            <person name="Henrissat B."/>
            <person name="Ohm R."/>
            <person name="Kuo A."/>
            <person name="Yan J."/>
            <person name="Lipzen A."/>
            <person name="Nolan M."/>
            <person name="Labutti K."/>
            <person name="Barry K."/>
            <person name="Goldstein A."/>
            <person name="Labbe J."/>
            <person name="Schadt C."/>
            <person name="Tuskan G."/>
            <person name="Grigoriev I."/>
            <person name="Martin F."/>
            <person name="Vilgalys R."/>
            <person name="Bonito G."/>
        </authorList>
    </citation>
    <scope>NUCLEOTIDE SEQUENCE [LARGE SCALE GENOMIC DNA]</scope>
    <source>
        <strain evidence="2 3">AG-77</strain>
    </source>
</reference>
<accession>A0A197K4B5</accession>
<gene>
    <name evidence="2" type="ORF">K457DRAFT_1862803</name>
</gene>
<evidence type="ECO:0000256" key="1">
    <source>
        <dbReference type="SAM" id="MobiDB-lite"/>
    </source>
</evidence>
<sequence>MFLCIGVMSVDVEEDVEVGVAGARSEHTIGGEVYVFVREKGDKAFRDGKDVLLLKLEVLEASDNEMKDKLFAPIDVGEGEFCGLEVELLVRSEPVEDAGEWSSQAKEDPELGDGIIGGGGPPGRVGLETMEQVWVEVLLKVWHSSQTLDEVEA</sequence>
<dbReference type="OrthoDB" id="2442524at2759"/>
<organism evidence="2 3">
    <name type="scientific">Linnemannia elongata AG-77</name>
    <dbReference type="NCBI Taxonomy" id="1314771"/>
    <lineage>
        <taxon>Eukaryota</taxon>
        <taxon>Fungi</taxon>
        <taxon>Fungi incertae sedis</taxon>
        <taxon>Mucoromycota</taxon>
        <taxon>Mortierellomycotina</taxon>
        <taxon>Mortierellomycetes</taxon>
        <taxon>Mortierellales</taxon>
        <taxon>Mortierellaceae</taxon>
        <taxon>Linnemannia</taxon>
    </lineage>
</organism>
<evidence type="ECO:0000313" key="2">
    <source>
        <dbReference type="EMBL" id="OAQ31531.1"/>
    </source>
</evidence>
<protein>
    <submittedName>
        <fullName evidence="2">Uncharacterized protein</fullName>
    </submittedName>
</protein>
<name>A0A197K4B5_9FUNG</name>
<feature type="region of interest" description="Disordered" evidence="1">
    <location>
        <begin position="97"/>
        <end position="121"/>
    </location>
</feature>
<dbReference type="AlphaFoldDB" id="A0A197K4B5"/>
<evidence type="ECO:0000313" key="3">
    <source>
        <dbReference type="Proteomes" id="UP000078512"/>
    </source>
</evidence>